<dbReference type="EC" id="3.5.1.28" evidence="3"/>
<proteinExistence type="predicted"/>
<dbReference type="PANTHER" id="PTHR30404">
    <property type="entry name" value="N-ACETYLMURAMOYL-L-ALANINE AMIDASE"/>
    <property type="match status" value="1"/>
</dbReference>
<dbReference type="SUPFAM" id="SSF53187">
    <property type="entry name" value="Zn-dependent exopeptidases"/>
    <property type="match status" value="1"/>
</dbReference>
<protein>
    <submittedName>
        <fullName evidence="3">N-acetylmuramoyl-L-alanine amidase</fullName>
        <ecNumber evidence="3">3.5.1.28</ecNumber>
    </submittedName>
</protein>
<dbReference type="Pfam" id="PF01520">
    <property type="entry name" value="Amidase_3"/>
    <property type="match status" value="1"/>
</dbReference>
<evidence type="ECO:0000256" key="1">
    <source>
        <dbReference type="ARBA" id="ARBA00022801"/>
    </source>
</evidence>
<sequence>MIKKNLLIVLFLAVFISTLSAKKDNYLKSTHLKGNTLTFTFKYKLDDVKFFTLKNRGIIKYVYDIKNAVLPNTKSIKNYKHEGVRAFRMGQFSKNYLRVVIESKYTHYKTYSIHGKVLTLNLPKVKNPKREKKYSPTVIIDAGHGGYDIGASHGKIIEKKITLALALKLEKQLSHRGYKVYMTRKSDKHLYLYERSDFANKKKGKIFISLHLNASPRRKHKNYIYKGIEIFYMSGASKKKRYSNKKIYTSKWKKEKSYLLGKAIKKGMLKSVRKKYIVLDKGLKENNFWVIRGTKMPAILIENGYLTDKYEGKRLTINSYQNLLVKGIADGVDAYFNRK</sequence>
<dbReference type="AlphaFoldDB" id="A0A1W1CGD0"/>
<dbReference type="GO" id="GO:0030288">
    <property type="term" value="C:outer membrane-bounded periplasmic space"/>
    <property type="evidence" value="ECO:0007669"/>
    <property type="project" value="TreeGrafter"/>
</dbReference>
<dbReference type="InterPro" id="IPR050695">
    <property type="entry name" value="N-acetylmuramoyl_amidase_3"/>
</dbReference>
<dbReference type="SMART" id="SM00646">
    <property type="entry name" value="Ami_3"/>
    <property type="match status" value="1"/>
</dbReference>
<dbReference type="Gene3D" id="2.60.40.3500">
    <property type="match status" value="1"/>
</dbReference>
<gene>
    <name evidence="3" type="ORF">MNB_SV-14-317</name>
</gene>
<organism evidence="3">
    <name type="scientific">hydrothermal vent metagenome</name>
    <dbReference type="NCBI Taxonomy" id="652676"/>
    <lineage>
        <taxon>unclassified sequences</taxon>
        <taxon>metagenomes</taxon>
        <taxon>ecological metagenomes</taxon>
    </lineage>
</organism>
<dbReference type="CDD" id="cd02696">
    <property type="entry name" value="MurNAc-LAA"/>
    <property type="match status" value="1"/>
</dbReference>
<dbReference type="EMBL" id="FPHN01000175">
    <property type="protein sequence ID" value="SFV64908.1"/>
    <property type="molecule type" value="Genomic_DNA"/>
</dbReference>
<dbReference type="PANTHER" id="PTHR30404:SF0">
    <property type="entry name" value="N-ACETYLMURAMOYL-L-ALANINE AMIDASE AMIC"/>
    <property type="match status" value="1"/>
</dbReference>
<dbReference type="Gene3D" id="3.40.630.40">
    <property type="entry name" value="Zn-dependent exopeptidases"/>
    <property type="match status" value="1"/>
</dbReference>
<dbReference type="InterPro" id="IPR002508">
    <property type="entry name" value="MurNAc-LAA_cat"/>
</dbReference>
<keyword evidence="1 3" id="KW-0378">Hydrolase</keyword>
<evidence type="ECO:0000313" key="3">
    <source>
        <dbReference type="EMBL" id="SFV64908.1"/>
    </source>
</evidence>
<evidence type="ECO:0000259" key="2">
    <source>
        <dbReference type="SMART" id="SM00646"/>
    </source>
</evidence>
<dbReference type="GO" id="GO:0008745">
    <property type="term" value="F:N-acetylmuramoyl-L-alanine amidase activity"/>
    <property type="evidence" value="ECO:0007669"/>
    <property type="project" value="UniProtKB-EC"/>
</dbReference>
<name>A0A1W1CGD0_9ZZZZ</name>
<reference evidence="3" key="1">
    <citation type="submission" date="2016-10" db="EMBL/GenBank/DDBJ databases">
        <authorList>
            <person name="de Groot N.N."/>
        </authorList>
    </citation>
    <scope>NUCLEOTIDE SEQUENCE</scope>
</reference>
<accession>A0A1W1CGD0</accession>
<feature type="domain" description="MurNAc-LAA" evidence="2">
    <location>
        <begin position="196"/>
        <end position="333"/>
    </location>
</feature>
<dbReference type="GO" id="GO:0009253">
    <property type="term" value="P:peptidoglycan catabolic process"/>
    <property type="evidence" value="ECO:0007669"/>
    <property type="project" value="InterPro"/>
</dbReference>